<keyword evidence="5 9" id="KW-0238">DNA-binding</keyword>
<dbReference type="PROSITE" id="PS51755">
    <property type="entry name" value="OMPR_PHOB"/>
    <property type="match status" value="1"/>
</dbReference>
<dbReference type="OrthoDB" id="9790442at2"/>
<dbReference type="CDD" id="cd00383">
    <property type="entry name" value="trans_reg_C"/>
    <property type="match status" value="1"/>
</dbReference>
<evidence type="ECO:0000256" key="2">
    <source>
        <dbReference type="ARBA" id="ARBA00022553"/>
    </source>
</evidence>
<dbReference type="SMART" id="SM00448">
    <property type="entry name" value="REC"/>
    <property type="match status" value="1"/>
</dbReference>
<proteinExistence type="predicted"/>
<evidence type="ECO:0000313" key="12">
    <source>
        <dbReference type="EMBL" id="SHI37191.1"/>
    </source>
</evidence>
<reference evidence="12 13" key="1">
    <citation type="submission" date="2016-11" db="EMBL/GenBank/DDBJ databases">
        <authorList>
            <person name="Jaros S."/>
            <person name="Januszkiewicz K."/>
            <person name="Wedrychowicz H."/>
        </authorList>
    </citation>
    <scope>NUCLEOTIDE SEQUENCE [LARGE SCALE GENOMIC DNA]</scope>
    <source>
        <strain evidence="12 13">DSM 14809</strain>
    </source>
</reference>
<accession>A0A1M6AL77</accession>
<evidence type="ECO:0000256" key="8">
    <source>
        <dbReference type="PROSITE-ProRule" id="PRU00169"/>
    </source>
</evidence>
<evidence type="ECO:0000256" key="9">
    <source>
        <dbReference type="PROSITE-ProRule" id="PRU01091"/>
    </source>
</evidence>
<dbReference type="AlphaFoldDB" id="A0A1M6AL77"/>
<feature type="domain" description="OmpR/PhoB-type" evidence="11">
    <location>
        <begin position="132"/>
        <end position="236"/>
    </location>
</feature>
<dbReference type="PANTHER" id="PTHR48111:SF2">
    <property type="entry name" value="RESPONSE REGULATOR SAER"/>
    <property type="match status" value="1"/>
</dbReference>
<evidence type="ECO:0000256" key="5">
    <source>
        <dbReference type="ARBA" id="ARBA00023125"/>
    </source>
</evidence>
<dbReference type="Gene3D" id="1.10.10.10">
    <property type="entry name" value="Winged helix-like DNA-binding domain superfamily/Winged helix DNA-binding domain"/>
    <property type="match status" value="1"/>
</dbReference>
<dbReference type="Pfam" id="PF00072">
    <property type="entry name" value="Response_reg"/>
    <property type="match status" value="1"/>
</dbReference>
<gene>
    <name evidence="12" type="ORF">SAMN02745725_00276</name>
</gene>
<dbReference type="SMART" id="SM00862">
    <property type="entry name" value="Trans_reg_C"/>
    <property type="match status" value="1"/>
</dbReference>
<keyword evidence="4" id="KW-0805">Transcription regulation</keyword>
<keyword evidence="13" id="KW-1185">Reference proteome</keyword>
<dbReference type="GO" id="GO:0032993">
    <property type="term" value="C:protein-DNA complex"/>
    <property type="evidence" value="ECO:0007669"/>
    <property type="project" value="TreeGrafter"/>
</dbReference>
<evidence type="ECO:0000259" key="11">
    <source>
        <dbReference type="PROSITE" id="PS51755"/>
    </source>
</evidence>
<evidence type="ECO:0000256" key="6">
    <source>
        <dbReference type="ARBA" id="ARBA00023163"/>
    </source>
</evidence>
<dbReference type="Proteomes" id="UP000184185">
    <property type="component" value="Unassembled WGS sequence"/>
</dbReference>
<protein>
    <recommendedName>
        <fullName evidence="1">Stage 0 sporulation protein A homolog</fullName>
    </recommendedName>
</protein>
<dbReference type="PANTHER" id="PTHR48111">
    <property type="entry name" value="REGULATOR OF RPOS"/>
    <property type="match status" value="1"/>
</dbReference>
<dbReference type="GO" id="GO:0000156">
    <property type="term" value="F:phosphorelay response regulator activity"/>
    <property type="evidence" value="ECO:0007669"/>
    <property type="project" value="TreeGrafter"/>
</dbReference>
<dbReference type="Gene3D" id="6.10.250.690">
    <property type="match status" value="1"/>
</dbReference>
<feature type="modified residue" description="4-aspartylphosphate" evidence="8">
    <location>
        <position position="53"/>
    </location>
</feature>
<evidence type="ECO:0000256" key="3">
    <source>
        <dbReference type="ARBA" id="ARBA00023012"/>
    </source>
</evidence>
<dbReference type="SUPFAM" id="SSF46894">
    <property type="entry name" value="C-terminal effector domain of the bipartite response regulators"/>
    <property type="match status" value="1"/>
</dbReference>
<dbReference type="FunFam" id="3.40.50.2300:FF:000001">
    <property type="entry name" value="DNA-binding response regulator PhoB"/>
    <property type="match status" value="1"/>
</dbReference>
<dbReference type="InterPro" id="IPR016032">
    <property type="entry name" value="Sig_transdc_resp-reg_C-effctor"/>
</dbReference>
<name>A0A1M6AL77_PSEXY</name>
<sequence>MGKQKILTVDDNEEIRNIIKILLESEGYEVIEAPDGETALSLVDDSIDLIILDIMMPGKSGLDVCKIIREKYQMPILFLTAKGTDSDKSLGLLIGGDDYLAKPFSHAELTARVKSLLRRYYVYKGKEAPADDNVITYDIFKISKDRNEVFTTDSKGNEIQLDLSELEYQIFKLLIGSPGRIFPAQLIYETIWNEPYLYSSNATIMVHIRNLRTKIEEDPSNPHHLLTVWGKGYKLQ</sequence>
<keyword evidence="6" id="KW-0804">Transcription</keyword>
<dbReference type="GO" id="GO:0000976">
    <property type="term" value="F:transcription cis-regulatory region binding"/>
    <property type="evidence" value="ECO:0007669"/>
    <property type="project" value="TreeGrafter"/>
</dbReference>
<feature type="domain" description="Response regulatory" evidence="10">
    <location>
        <begin position="5"/>
        <end position="117"/>
    </location>
</feature>
<comment type="function">
    <text evidence="7">May play the central regulatory role in sporulation. It may be an element of the effector pathway responsible for the activation of sporulation genes in response to nutritional stress. Spo0A may act in concert with spo0H (a sigma factor) to control the expression of some genes that are critical to the sporulation process.</text>
</comment>
<evidence type="ECO:0000256" key="1">
    <source>
        <dbReference type="ARBA" id="ARBA00018672"/>
    </source>
</evidence>
<dbReference type="GO" id="GO:0006355">
    <property type="term" value="P:regulation of DNA-templated transcription"/>
    <property type="evidence" value="ECO:0007669"/>
    <property type="project" value="InterPro"/>
</dbReference>
<dbReference type="InterPro" id="IPR036388">
    <property type="entry name" value="WH-like_DNA-bd_sf"/>
</dbReference>
<organism evidence="12 13">
    <name type="scientific">Pseudobutyrivibrio xylanivorans DSM 14809</name>
    <dbReference type="NCBI Taxonomy" id="1123012"/>
    <lineage>
        <taxon>Bacteria</taxon>
        <taxon>Bacillati</taxon>
        <taxon>Bacillota</taxon>
        <taxon>Clostridia</taxon>
        <taxon>Lachnospirales</taxon>
        <taxon>Lachnospiraceae</taxon>
        <taxon>Pseudobutyrivibrio</taxon>
    </lineage>
</organism>
<keyword evidence="2 8" id="KW-0597">Phosphoprotein</keyword>
<feature type="DNA-binding region" description="OmpR/PhoB-type" evidence="9">
    <location>
        <begin position="132"/>
        <end position="236"/>
    </location>
</feature>
<dbReference type="PROSITE" id="PS50110">
    <property type="entry name" value="RESPONSE_REGULATORY"/>
    <property type="match status" value="1"/>
</dbReference>
<dbReference type="RefSeq" id="WP_072911385.1">
    <property type="nucleotide sequence ID" value="NZ_FQYQ01000001.1"/>
</dbReference>
<dbReference type="InterPro" id="IPR001789">
    <property type="entry name" value="Sig_transdc_resp-reg_receiver"/>
</dbReference>
<dbReference type="GO" id="GO:0005829">
    <property type="term" value="C:cytosol"/>
    <property type="evidence" value="ECO:0007669"/>
    <property type="project" value="TreeGrafter"/>
</dbReference>
<dbReference type="CDD" id="cd17574">
    <property type="entry name" value="REC_OmpR"/>
    <property type="match status" value="1"/>
</dbReference>
<evidence type="ECO:0000256" key="7">
    <source>
        <dbReference type="ARBA" id="ARBA00024867"/>
    </source>
</evidence>
<evidence type="ECO:0000259" key="10">
    <source>
        <dbReference type="PROSITE" id="PS50110"/>
    </source>
</evidence>
<dbReference type="InterPro" id="IPR039420">
    <property type="entry name" value="WalR-like"/>
</dbReference>
<dbReference type="Pfam" id="PF00486">
    <property type="entry name" value="Trans_reg_C"/>
    <property type="match status" value="1"/>
</dbReference>
<dbReference type="SUPFAM" id="SSF52172">
    <property type="entry name" value="CheY-like"/>
    <property type="match status" value="1"/>
</dbReference>
<dbReference type="InterPro" id="IPR011006">
    <property type="entry name" value="CheY-like_superfamily"/>
</dbReference>
<dbReference type="Gene3D" id="3.40.50.2300">
    <property type="match status" value="1"/>
</dbReference>
<keyword evidence="3" id="KW-0902">Two-component regulatory system</keyword>
<dbReference type="EMBL" id="FQYQ01000001">
    <property type="protein sequence ID" value="SHI37191.1"/>
    <property type="molecule type" value="Genomic_DNA"/>
</dbReference>
<dbReference type="STRING" id="185007.SAMN02910350_00914"/>
<evidence type="ECO:0000256" key="4">
    <source>
        <dbReference type="ARBA" id="ARBA00023015"/>
    </source>
</evidence>
<dbReference type="InterPro" id="IPR001867">
    <property type="entry name" value="OmpR/PhoB-type_DNA-bd"/>
</dbReference>
<evidence type="ECO:0000313" key="13">
    <source>
        <dbReference type="Proteomes" id="UP000184185"/>
    </source>
</evidence>